<feature type="compositionally biased region" description="Pro residues" evidence="1">
    <location>
        <begin position="410"/>
        <end position="420"/>
    </location>
</feature>
<feature type="region of interest" description="Disordered" evidence="1">
    <location>
        <begin position="167"/>
        <end position="275"/>
    </location>
</feature>
<feature type="compositionally biased region" description="Low complexity" evidence="1">
    <location>
        <begin position="222"/>
        <end position="237"/>
    </location>
</feature>
<organism evidence="3 4">
    <name type="scientific">Hyphomicrobium album</name>
    <dbReference type="NCBI Taxonomy" id="2665159"/>
    <lineage>
        <taxon>Bacteria</taxon>
        <taxon>Pseudomonadati</taxon>
        <taxon>Pseudomonadota</taxon>
        <taxon>Alphaproteobacteria</taxon>
        <taxon>Hyphomicrobiales</taxon>
        <taxon>Hyphomicrobiaceae</taxon>
        <taxon>Hyphomicrobium</taxon>
    </lineage>
</organism>
<evidence type="ECO:0000256" key="2">
    <source>
        <dbReference type="SAM" id="SignalP"/>
    </source>
</evidence>
<name>A0A6I3KJ54_9HYPH</name>
<keyword evidence="4" id="KW-1185">Reference proteome</keyword>
<feature type="chain" id="PRO_5026176011" evidence="2">
    <location>
        <begin position="21"/>
        <end position="574"/>
    </location>
</feature>
<comment type="caution">
    <text evidence="3">The sequence shown here is derived from an EMBL/GenBank/DDBJ whole genome shotgun (WGS) entry which is preliminary data.</text>
</comment>
<sequence>MTGMRSLFVLAMLSTQGAIAAENEPPQVTPALRQRAEDLAGAASRRFSDILDGGQRVEIAQGARSQAASGDQAPATGTFAPVWNWLYRAQKSYDDVVIAQLKNPNGWTVIVQKAGEPASPPKSEPAPEVEPAPQLKGWSGLVEMVRDWLARANRSYRNEIVTPLREPGAAEVPSELAKQPSSAAEPGDEIKRGAEEEAQARSRSLAAKRAAEEDDAKRRAEATGQAKQQGDAAAAKRAAAEAEAKRRDVEQAAVAARRAEDEKRRMAAAEAERKAVAEFRARQIEAAAEARRKADDDARAAREAKAKRVAEEETKRREAEAKRQAAEADAAERKAVAEAEAESKRKAEIEAEATRRSQEAAKAKETERTKRAEQAKEPARADVTAVQPAPSPAAPAPDAKPSRPSGAPASAPPATPPPPVAKESSTVAAGTATAGKDEKPIAPKPEPEASPKAREESVIAEAPPPVAKKKSLKRSATTWRSGKKQAYAYGRKKHRAYNHRQPRRANTHVGKRRWASSEPVHVERRCACRCGGILSRPRKHKRVIWGGYAPPRVHGYKHRGGRLTHRQRRHYIDE</sequence>
<evidence type="ECO:0000313" key="4">
    <source>
        <dbReference type="Proteomes" id="UP000440694"/>
    </source>
</evidence>
<feature type="compositionally biased region" description="Basic and acidic residues" evidence="1">
    <location>
        <begin position="287"/>
        <end position="380"/>
    </location>
</feature>
<feature type="compositionally biased region" description="Basic and acidic residues" evidence="1">
    <location>
        <begin position="257"/>
        <end position="275"/>
    </location>
</feature>
<feature type="compositionally biased region" description="Low complexity" evidence="1">
    <location>
        <begin position="396"/>
        <end position="409"/>
    </location>
</feature>
<evidence type="ECO:0000256" key="1">
    <source>
        <dbReference type="SAM" id="MobiDB-lite"/>
    </source>
</evidence>
<feature type="region of interest" description="Disordered" evidence="1">
    <location>
        <begin position="115"/>
        <end position="134"/>
    </location>
</feature>
<evidence type="ECO:0000313" key="3">
    <source>
        <dbReference type="EMBL" id="MTD92811.1"/>
    </source>
</evidence>
<feature type="compositionally biased region" description="Basic and acidic residues" evidence="1">
    <location>
        <begin position="209"/>
        <end position="221"/>
    </location>
</feature>
<feature type="compositionally biased region" description="Basic and acidic residues" evidence="1">
    <location>
        <begin position="435"/>
        <end position="457"/>
    </location>
</feature>
<dbReference type="RefSeq" id="WP_154737402.1">
    <property type="nucleotide sequence ID" value="NZ_WMBQ01000001.1"/>
</dbReference>
<dbReference type="EMBL" id="WMBQ01000001">
    <property type="protein sequence ID" value="MTD92811.1"/>
    <property type="molecule type" value="Genomic_DNA"/>
</dbReference>
<feature type="signal peptide" evidence="2">
    <location>
        <begin position="1"/>
        <end position="20"/>
    </location>
</feature>
<feature type="compositionally biased region" description="Basic and acidic residues" evidence="1">
    <location>
        <begin position="188"/>
        <end position="200"/>
    </location>
</feature>
<dbReference type="AlphaFoldDB" id="A0A6I3KJ54"/>
<dbReference type="Proteomes" id="UP000440694">
    <property type="component" value="Unassembled WGS sequence"/>
</dbReference>
<proteinExistence type="predicted"/>
<reference evidence="3 4" key="1">
    <citation type="submission" date="2019-11" db="EMBL/GenBank/DDBJ databases">
        <title>Identification of a novel strain.</title>
        <authorList>
            <person name="Xu Q."/>
            <person name="Wang G."/>
        </authorList>
    </citation>
    <scope>NUCLEOTIDE SEQUENCE [LARGE SCALE GENOMIC DNA]</scope>
    <source>
        <strain evidence="4">xq</strain>
    </source>
</reference>
<feature type="region of interest" description="Disordered" evidence="1">
    <location>
        <begin position="287"/>
        <end position="487"/>
    </location>
</feature>
<accession>A0A6I3KJ54</accession>
<gene>
    <name evidence="3" type="ORF">GIW81_00505</name>
</gene>
<feature type="compositionally biased region" description="Pro residues" evidence="1">
    <location>
        <begin position="118"/>
        <end position="130"/>
    </location>
</feature>
<protein>
    <submittedName>
        <fullName evidence="3">Uncharacterized protein</fullName>
    </submittedName>
</protein>
<feature type="compositionally biased region" description="Basic and acidic residues" evidence="1">
    <location>
        <begin position="238"/>
        <end position="250"/>
    </location>
</feature>
<keyword evidence="2" id="KW-0732">Signal</keyword>